<dbReference type="Pfam" id="PF00092">
    <property type="entry name" value="VWA"/>
    <property type="match status" value="1"/>
</dbReference>
<dbReference type="InterPro" id="IPR051928">
    <property type="entry name" value="NorD/CobT"/>
</dbReference>
<comment type="caution">
    <text evidence="2">The sequence shown here is derived from an EMBL/GenBank/DDBJ whole genome shotgun (WGS) entry which is preliminary data.</text>
</comment>
<dbReference type="InterPro" id="IPR002035">
    <property type="entry name" value="VWF_A"/>
</dbReference>
<evidence type="ECO:0000313" key="2">
    <source>
        <dbReference type="EMBL" id="MCQ6963801.1"/>
    </source>
</evidence>
<dbReference type="PROSITE" id="PS50234">
    <property type="entry name" value="VWFA"/>
    <property type="match status" value="1"/>
</dbReference>
<sequence>MVSDAGAEEHLTEEGVAALIGSRFPKLDSRDIAGLTGGFEGFRKRELEAILNPGARVMKRGLRVLMAYLRAAPGVYRLLPEEDFHKWLLIARKVSVLSISCCEGFFESSAGIISKGRLPMLETWTNLGISYAGKSKWLAIAYFKYTGHTIVSTDFENFRHLVSIGRDFADSNVNVAEEYFRNLPQIQPLLRGEDFRLWCNIIERTSEMQWLAAVDIINATSGILSAVPVHRRGSVLRELEAFLVHGGAAALALFRNAPYITGKLADRDLHSWAYIAYGIAEKDAEASISFSNWSPEIAYHLEMGEIEEWVNKGKSSLQEKDAFSAYIYSSFKGMGKKAASISRDERSLLLDVGIRLALASHECLEAYFENSVEALKLLKKDNFLEWVNTGIAISEKNSTYGSGYFRNSLSALRKIEPSYHSDICRMANKLLEKDWLLAGAFFDNLPHVVEKIGVEDIRRWAGTGIRVYERAGKLAVDYFSYSPLLMKDIGVSEVEEWALKGLEIMEENPMLGRPYFTLRSKSSRDFVEDLTGSVNLQKVAPVLRYYALGLSGVNFSILSRKALQLEEDAESINPVVAGRTIYLAPRIKRFGGFEDNFRIYKLSVMHEVGHAQFSSMEVSLESSSGLIESIERQYDKEKNGTTYMARIHREKIREATESVDIADIIALFPNEPLAATILGVLEDARVEYRIMDSYKGVRSDLESTRHQMLLKRPVLESDLEETMEMLLWLSAGHEPAFTLSTGTARIADKVRSRLQEKILVQGSSILDCLELTFEIYSLLDEDYGPLGSREYEVLKNIEYRGMGLGTYGDKEPLASRAHENIIRKFIPESQEDLTAEQERPKEEKVRERSSYARDRDWKIRGTYRYDEWDTTIGDYRSDWCTVNEVEPVGVSADYYREASERYRNEIALIRRVFSRMKPEAFHRMRKQTDGTELDIDAFIDSRIDRKSGINPDEGLYIRWDKHERDVATLFLLDVSASTRKVLGMEGRSIVDVEKDALIVMIQALESIGDKYAIYAFSGNTREDVEYFIIKEFDEGLSGDVARRISLLEPVANTRLGPAIRHSITKLDQVNARSKIMVLLSDGEPYDTCTGEGAYQGRLAEEDTRMAIQEVRAREIHFFCITVDNNPGEYLDNIFSDVGYTIMDDARVLPESLPLLYKRITT</sequence>
<dbReference type="RefSeq" id="WP_256623721.1">
    <property type="nucleotide sequence ID" value="NZ_JTEO01000010.1"/>
</dbReference>
<feature type="domain" description="VWFA" evidence="1">
    <location>
        <begin position="967"/>
        <end position="1159"/>
    </location>
</feature>
<reference evidence="2 3" key="1">
    <citation type="journal article" date="2011" name="Appl. Environ. Microbiol.">
        <title>Methanogenic archaea isolated from Taiwan's Chelungpu fault.</title>
        <authorList>
            <person name="Wu S.Y."/>
            <person name="Lai M.C."/>
        </authorList>
    </citation>
    <scope>NUCLEOTIDE SEQUENCE [LARGE SCALE GENOMIC DNA]</scope>
    <source>
        <strain evidence="2 3">St545Mb</strain>
    </source>
</reference>
<proteinExistence type="predicted"/>
<dbReference type="PANTHER" id="PTHR41248">
    <property type="entry name" value="NORD PROTEIN"/>
    <property type="match status" value="1"/>
</dbReference>
<dbReference type="Gene3D" id="3.40.50.410">
    <property type="entry name" value="von Willebrand factor, type A domain"/>
    <property type="match status" value="1"/>
</dbReference>
<gene>
    <name evidence="2" type="ORF">PV02_12150</name>
</gene>
<name>A0AAE3KYH5_9EURY</name>
<dbReference type="EMBL" id="JTEO01000010">
    <property type="protein sequence ID" value="MCQ6963801.1"/>
    <property type="molecule type" value="Genomic_DNA"/>
</dbReference>
<dbReference type="CDD" id="cd01454">
    <property type="entry name" value="vWA_norD_type"/>
    <property type="match status" value="1"/>
</dbReference>
<accession>A0AAE3KYH5</accession>
<keyword evidence="3" id="KW-1185">Reference proteome</keyword>
<organism evidence="2 3">
    <name type="scientific">Methanolobus chelungpuianus</name>
    <dbReference type="NCBI Taxonomy" id="502115"/>
    <lineage>
        <taxon>Archaea</taxon>
        <taxon>Methanobacteriati</taxon>
        <taxon>Methanobacteriota</taxon>
        <taxon>Stenosarchaea group</taxon>
        <taxon>Methanomicrobia</taxon>
        <taxon>Methanosarcinales</taxon>
        <taxon>Methanosarcinaceae</taxon>
        <taxon>Methanolobus</taxon>
    </lineage>
</organism>
<dbReference type="InterPro" id="IPR036465">
    <property type="entry name" value="vWFA_dom_sf"/>
</dbReference>
<dbReference type="AlphaFoldDB" id="A0AAE3KYH5"/>
<dbReference type="SUPFAM" id="SSF53300">
    <property type="entry name" value="vWA-like"/>
    <property type="match status" value="1"/>
</dbReference>
<evidence type="ECO:0000259" key="1">
    <source>
        <dbReference type="PROSITE" id="PS50234"/>
    </source>
</evidence>
<evidence type="ECO:0000313" key="3">
    <source>
        <dbReference type="Proteomes" id="UP001206983"/>
    </source>
</evidence>
<dbReference type="PANTHER" id="PTHR41248:SF1">
    <property type="entry name" value="NORD PROTEIN"/>
    <property type="match status" value="1"/>
</dbReference>
<protein>
    <submittedName>
        <fullName evidence="2">von Willebrand factor type A</fullName>
    </submittedName>
</protein>
<dbReference type="SMART" id="SM00327">
    <property type="entry name" value="VWA"/>
    <property type="match status" value="1"/>
</dbReference>
<dbReference type="Proteomes" id="UP001206983">
    <property type="component" value="Unassembled WGS sequence"/>
</dbReference>